<sequence>MPPWIRAFAFTTSIIGATAAWAARDFTPQAGTWVMSSEIDGKPGRGLALDVQNSTMVLQVFNYGADGQPTFHMGSGTYASAGANTLTSRADLSLGQYAGGRSLGGMPQSAHWQDSAGVVTVEFSLKETTPVRHFSQRGTVTFPGETPRAIQRLQLDAPPALADRLLGEWYDPIQATHIVFNQVENGLVKSADGSLACEYGSAERPDGVRCKHADGRIIVFSLPLQNQGSTWIQVRDRFGNLQGLGKLDR</sequence>
<accession>A0ABR6REA9</accession>
<dbReference type="EMBL" id="JACHKZ010000007">
    <property type="protein sequence ID" value="MBB6577490.1"/>
    <property type="molecule type" value="Genomic_DNA"/>
</dbReference>
<comment type="caution">
    <text evidence="2">The sequence shown here is derived from an EMBL/GenBank/DDBJ whole genome shotgun (WGS) entry which is preliminary data.</text>
</comment>
<gene>
    <name evidence="2" type="ORF">HNP33_001546</name>
</gene>
<evidence type="ECO:0000313" key="2">
    <source>
        <dbReference type="EMBL" id="MBB6577490.1"/>
    </source>
</evidence>
<evidence type="ECO:0000313" key="3">
    <source>
        <dbReference type="Proteomes" id="UP000562492"/>
    </source>
</evidence>
<keyword evidence="3" id="KW-1185">Reference proteome</keyword>
<feature type="chain" id="PRO_5045834351" evidence="1">
    <location>
        <begin position="23"/>
        <end position="249"/>
    </location>
</feature>
<proteinExistence type="predicted"/>
<dbReference type="RefSeq" id="WP_184706999.1">
    <property type="nucleotide sequence ID" value="NZ_JACHKZ010000007.1"/>
</dbReference>
<dbReference type="Proteomes" id="UP000562492">
    <property type="component" value="Unassembled WGS sequence"/>
</dbReference>
<reference evidence="2 3" key="1">
    <citation type="submission" date="2020-08" db="EMBL/GenBank/DDBJ databases">
        <title>Functional genomics of gut bacteria from endangered species of beetles.</title>
        <authorList>
            <person name="Carlos-Shanley C."/>
        </authorList>
    </citation>
    <scope>NUCLEOTIDE SEQUENCE [LARGE SCALE GENOMIC DNA]</scope>
    <source>
        <strain evidence="2 3">S00124</strain>
    </source>
</reference>
<protein>
    <submittedName>
        <fullName evidence="2">Uncharacterized protein</fullName>
    </submittedName>
</protein>
<feature type="signal peptide" evidence="1">
    <location>
        <begin position="1"/>
        <end position="22"/>
    </location>
</feature>
<organism evidence="2 3">
    <name type="scientific">Comamonas odontotermitis</name>
    <dbReference type="NCBI Taxonomy" id="379895"/>
    <lineage>
        <taxon>Bacteria</taxon>
        <taxon>Pseudomonadati</taxon>
        <taxon>Pseudomonadota</taxon>
        <taxon>Betaproteobacteria</taxon>
        <taxon>Burkholderiales</taxon>
        <taxon>Comamonadaceae</taxon>
        <taxon>Comamonas</taxon>
    </lineage>
</organism>
<name>A0ABR6REA9_9BURK</name>
<evidence type="ECO:0000256" key="1">
    <source>
        <dbReference type="SAM" id="SignalP"/>
    </source>
</evidence>
<keyword evidence="1" id="KW-0732">Signal</keyword>